<feature type="compositionally biased region" description="Basic and acidic residues" evidence="13">
    <location>
        <begin position="512"/>
        <end position="532"/>
    </location>
</feature>
<evidence type="ECO:0000256" key="13">
    <source>
        <dbReference type="SAM" id="MobiDB-lite"/>
    </source>
</evidence>
<dbReference type="PANTHER" id="PTHR24279:SF123">
    <property type="entry name" value="CYTOCHROME P450 FAMILY 27 SUBFAMILY A MEMBER 1"/>
    <property type="match status" value="1"/>
</dbReference>
<dbReference type="PANTHER" id="PTHR24279">
    <property type="entry name" value="CYTOCHROME P450"/>
    <property type="match status" value="1"/>
</dbReference>
<reference evidence="14 15" key="1">
    <citation type="submission" date="2019-05" db="EMBL/GenBank/DDBJ databases">
        <title>A Chromosome-scale Meerkat (S. suricatta) Genome Assembly.</title>
        <authorList>
            <person name="Dudchenko O."/>
            <person name="Lieberman Aiden E."/>
            <person name="Tung J."/>
            <person name="Barreiro L.B."/>
            <person name="Clutton-Brock T.H."/>
        </authorList>
    </citation>
    <scope>NUCLEOTIDE SEQUENCE [LARGE SCALE GENOMIC DNA]</scope>
</reference>
<keyword evidence="8 11" id="KW-0408">Iron</keyword>
<sequence>MDRVAALRGARLRWALLGTRVALPGLCPRGARAKAAIPAAVSATAETPGNGPGDRRLRTLDEIPQPGGLRNLFQLLVQGYVLRLHELQMLYKVKYGPMWVTRLGSQMYVNLASAPLLEQVMRQESKYPVRNDMKLWKEHRDQQGLAYGPFTTEGQHWYQLRQALNQRMLKPTEAALYTDALNEVIGDFLAHLNQLLAESASGDHVPDMAHHFYYLALEAICYILFEKRIGCLEHPIPQDTVAFVRSVGLMFQNSLYVTFLPKWTRSLLPFWKRYLDGWNTIFSFGKKLIDQKLKEIETQLQKSGPDEVQISGYLHFLLTRGQLSVHEVMGSLPELLLAGVDTTSNTMTWALYHLSKNPEIQAALHKEVVAVVPPGQVPKYKDLAHMPLLKAVLKETLRLYPVVPTNSRVITEKEIEVNGFLFPKNTQFVFCHYVVSRDPDIFPEPDSFQPYRWLRKSQPATPGVQHPFGSVPFGYGVRACLGRRIAELEMQLLLSRVRRGEAGGLCGPGRADGGHGEERKGDTGRGRVEESRGWRSQILTPMRVTPQLIQQYEVALAPETGEVRSVARIVLVPNKKVGLRFLQRQ</sequence>
<dbReference type="GO" id="GO:0008203">
    <property type="term" value="P:cholesterol metabolic process"/>
    <property type="evidence" value="ECO:0007669"/>
    <property type="project" value="TreeGrafter"/>
</dbReference>
<comment type="cofactor">
    <cofactor evidence="1 11">
        <name>heme</name>
        <dbReference type="ChEBI" id="CHEBI:30413"/>
    </cofactor>
</comment>
<dbReference type="Proteomes" id="UP000472268">
    <property type="component" value="Chromosome 3"/>
</dbReference>
<feature type="region of interest" description="Disordered" evidence="13">
    <location>
        <begin position="505"/>
        <end position="532"/>
    </location>
</feature>
<keyword evidence="4 11" id="KW-0349">Heme</keyword>
<dbReference type="GO" id="GO:0005743">
    <property type="term" value="C:mitochondrial inner membrane"/>
    <property type="evidence" value="ECO:0007669"/>
    <property type="project" value="UniProtKB-SubCell"/>
</dbReference>
<dbReference type="GO" id="GO:0071375">
    <property type="term" value="P:cellular response to peptide hormone stimulus"/>
    <property type="evidence" value="ECO:0007669"/>
    <property type="project" value="TreeGrafter"/>
</dbReference>
<dbReference type="PROSITE" id="PS00086">
    <property type="entry name" value="CYTOCHROME_P450"/>
    <property type="match status" value="1"/>
</dbReference>
<gene>
    <name evidence="14" type="primary">LOC115287411</name>
</gene>
<dbReference type="InterPro" id="IPR050479">
    <property type="entry name" value="CYP11_CYP27_families"/>
</dbReference>
<reference evidence="14" key="2">
    <citation type="submission" date="2025-08" db="UniProtKB">
        <authorList>
            <consortium name="Ensembl"/>
        </authorList>
    </citation>
    <scope>IDENTIFICATION</scope>
</reference>
<evidence type="ECO:0000256" key="7">
    <source>
        <dbReference type="ARBA" id="ARBA00023002"/>
    </source>
</evidence>
<dbReference type="OMA" id="GPQTHVN"/>
<reference evidence="14" key="3">
    <citation type="submission" date="2025-09" db="UniProtKB">
        <authorList>
            <consortium name="Ensembl"/>
        </authorList>
    </citation>
    <scope>IDENTIFICATION</scope>
</reference>
<dbReference type="InterPro" id="IPR017972">
    <property type="entry name" value="Cyt_P450_CS"/>
</dbReference>
<keyword evidence="10" id="KW-0472">Membrane</keyword>
<evidence type="ECO:0000256" key="5">
    <source>
        <dbReference type="ARBA" id="ARBA00022723"/>
    </source>
</evidence>
<dbReference type="GO" id="GO:0005506">
    <property type="term" value="F:iron ion binding"/>
    <property type="evidence" value="ECO:0007669"/>
    <property type="project" value="InterPro"/>
</dbReference>
<organism evidence="14 15">
    <name type="scientific">Suricata suricatta</name>
    <name type="common">Meerkat</name>
    <dbReference type="NCBI Taxonomy" id="37032"/>
    <lineage>
        <taxon>Eukaryota</taxon>
        <taxon>Metazoa</taxon>
        <taxon>Chordata</taxon>
        <taxon>Craniata</taxon>
        <taxon>Vertebrata</taxon>
        <taxon>Euteleostomi</taxon>
        <taxon>Mammalia</taxon>
        <taxon>Eutheria</taxon>
        <taxon>Laurasiatheria</taxon>
        <taxon>Carnivora</taxon>
        <taxon>Feliformia</taxon>
        <taxon>Herpestidae</taxon>
        <taxon>Suricata</taxon>
    </lineage>
</organism>
<name>A0A673T291_SURSU</name>
<accession>A0A673T291</accession>
<dbReference type="GO" id="GO:0034650">
    <property type="term" value="P:cortisol metabolic process"/>
    <property type="evidence" value="ECO:0007669"/>
    <property type="project" value="TreeGrafter"/>
</dbReference>
<keyword evidence="7 12" id="KW-0560">Oxidoreductase</keyword>
<evidence type="ECO:0000256" key="4">
    <source>
        <dbReference type="ARBA" id="ARBA00022617"/>
    </source>
</evidence>
<dbReference type="Pfam" id="PF00067">
    <property type="entry name" value="p450"/>
    <property type="match status" value="1"/>
</dbReference>
<comment type="subcellular location">
    <subcellularLocation>
        <location evidence="2">Mitochondrion inner membrane</location>
        <topology evidence="2">Peripheral membrane protein</topology>
    </subcellularLocation>
</comment>
<dbReference type="PRINTS" id="PR00463">
    <property type="entry name" value="EP450I"/>
</dbReference>
<dbReference type="GO" id="GO:0004497">
    <property type="term" value="F:monooxygenase activity"/>
    <property type="evidence" value="ECO:0007669"/>
    <property type="project" value="UniProtKB-KW"/>
</dbReference>
<keyword evidence="15" id="KW-1185">Reference proteome</keyword>
<evidence type="ECO:0000256" key="6">
    <source>
        <dbReference type="ARBA" id="ARBA00022946"/>
    </source>
</evidence>
<dbReference type="AlphaFoldDB" id="A0A673T291"/>
<keyword evidence="9 12" id="KW-0503">Monooxygenase</keyword>
<evidence type="ECO:0000256" key="8">
    <source>
        <dbReference type="ARBA" id="ARBA00023004"/>
    </source>
</evidence>
<comment type="similarity">
    <text evidence="3 12">Belongs to the cytochrome P450 family.</text>
</comment>
<dbReference type="GO" id="GO:0020037">
    <property type="term" value="F:heme binding"/>
    <property type="evidence" value="ECO:0007669"/>
    <property type="project" value="InterPro"/>
</dbReference>
<dbReference type="Ensembl" id="ENSSSUT00005006936.1">
    <property type="protein sequence ID" value="ENSSSUP00005005993.1"/>
    <property type="gene ID" value="ENSSSUG00005003900.1"/>
</dbReference>
<dbReference type="GO" id="GO:0016705">
    <property type="term" value="F:oxidoreductase activity, acting on paired donors, with incorporation or reduction of molecular oxygen"/>
    <property type="evidence" value="ECO:0007669"/>
    <property type="project" value="InterPro"/>
</dbReference>
<evidence type="ECO:0000313" key="14">
    <source>
        <dbReference type="Ensembl" id="ENSSSUP00005005993.1"/>
    </source>
</evidence>
<dbReference type="GO" id="GO:0006700">
    <property type="term" value="P:C21-steroid hormone biosynthetic process"/>
    <property type="evidence" value="ECO:0007669"/>
    <property type="project" value="TreeGrafter"/>
</dbReference>
<protein>
    <submittedName>
        <fullName evidence="14">Cytochrome P450 family 27 subfamily A member 1</fullName>
    </submittedName>
</protein>
<feature type="binding site" description="axial binding residue" evidence="11">
    <location>
        <position position="480"/>
    </location>
    <ligand>
        <name>heme</name>
        <dbReference type="ChEBI" id="CHEBI:30413"/>
    </ligand>
    <ligandPart>
        <name>Fe</name>
        <dbReference type="ChEBI" id="CHEBI:18248"/>
    </ligandPart>
</feature>
<evidence type="ECO:0000313" key="15">
    <source>
        <dbReference type="Proteomes" id="UP000472268"/>
    </source>
</evidence>
<keyword evidence="5 11" id="KW-0479">Metal-binding</keyword>
<dbReference type="Gene3D" id="1.10.630.10">
    <property type="entry name" value="Cytochrome P450"/>
    <property type="match status" value="1"/>
</dbReference>
<dbReference type="InterPro" id="IPR036396">
    <property type="entry name" value="Cyt_P450_sf"/>
</dbReference>
<evidence type="ECO:0000256" key="2">
    <source>
        <dbReference type="ARBA" id="ARBA00004637"/>
    </source>
</evidence>
<keyword evidence="6" id="KW-0809">Transit peptide</keyword>
<evidence type="ECO:0000256" key="3">
    <source>
        <dbReference type="ARBA" id="ARBA00010617"/>
    </source>
</evidence>
<evidence type="ECO:0000256" key="10">
    <source>
        <dbReference type="ARBA" id="ARBA00023136"/>
    </source>
</evidence>
<dbReference type="InterPro" id="IPR001128">
    <property type="entry name" value="Cyt_P450"/>
</dbReference>
<dbReference type="GO" id="GO:0006704">
    <property type="term" value="P:glucocorticoid biosynthetic process"/>
    <property type="evidence" value="ECO:0007669"/>
    <property type="project" value="TreeGrafter"/>
</dbReference>
<evidence type="ECO:0000256" key="11">
    <source>
        <dbReference type="PIRSR" id="PIRSR602401-1"/>
    </source>
</evidence>
<dbReference type="PRINTS" id="PR00385">
    <property type="entry name" value="P450"/>
</dbReference>
<evidence type="ECO:0000256" key="1">
    <source>
        <dbReference type="ARBA" id="ARBA00001971"/>
    </source>
</evidence>
<evidence type="ECO:0000256" key="12">
    <source>
        <dbReference type="RuleBase" id="RU000461"/>
    </source>
</evidence>
<dbReference type="GO" id="GO:0042359">
    <property type="term" value="P:vitamin D metabolic process"/>
    <property type="evidence" value="ECO:0007669"/>
    <property type="project" value="UniProtKB-ARBA"/>
</dbReference>
<dbReference type="SUPFAM" id="SSF48264">
    <property type="entry name" value="Cytochrome P450"/>
    <property type="match status" value="1"/>
</dbReference>
<evidence type="ECO:0000256" key="9">
    <source>
        <dbReference type="ARBA" id="ARBA00023033"/>
    </source>
</evidence>
<dbReference type="InterPro" id="IPR002401">
    <property type="entry name" value="Cyt_P450_E_grp-I"/>
</dbReference>
<proteinExistence type="inferred from homology"/>
<dbReference type="FunFam" id="1.10.630.10:FF:000006">
    <property type="entry name" value="Cytochrome P450 302a1, mitochondrial"/>
    <property type="match status" value="1"/>
</dbReference>